<keyword evidence="1" id="KW-1133">Transmembrane helix</keyword>
<organism evidence="2">
    <name type="scientific">Salmonella diarizonae</name>
    <dbReference type="NCBI Taxonomy" id="59204"/>
    <lineage>
        <taxon>Bacteria</taxon>
        <taxon>Pseudomonadati</taxon>
        <taxon>Pseudomonadota</taxon>
        <taxon>Gammaproteobacteria</taxon>
        <taxon>Enterobacterales</taxon>
        <taxon>Enterobacteriaceae</taxon>
        <taxon>Salmonella</taxon>
    </lineage>
</organism>
<evidence type="ECO:0000313" key="3">
    <source>
        <dbReference type="EMBL" id="HAE1597401.1"/>
    </source>
</evidence>
<sequence length="63" mass="7476">MVAKSSDHLCLQYIVYVFIIACFFVANIINTVLLLIQRITHRVQKRRKIKVNRKWKTAITIVF</sequence>
<name>A0A6X8JKF3_SALDZ</name>
<dbReference type="EMBL" id="DAAFXY010000130">
    <property type="protein sequence ID" value="HAB1980756.1"/>
    <property type="molecule type" value="Genomic_DNA"/>
</dbReference>
<keyword evidence="1" id="KW-0472">Membrane</keyword>
<dbReference type="EMBL" id="DAAQZP010000117">
    <property type="protein sequence ID" value="HAE1597401.1"/>
    <property type="molecule type" value="Genomic_DNA"/>
</dbReference>
<keyword evidence="1" id="KW-0812">Transmembrane</keyword>
<gene>
    <name evidence="3" type="ORF">G2997_22980</name>
    <name evidence="2" type="ORF">GB034_22865</name>
</gene>
<comment type="caution">
    <text evidence="2">The sequence shown here is derived from an EMBL/GenBank/DDBJ whole genome shotgun (WGS) entry which is preliminary data.</text>
</comment>
<accession>A0A6X8JKF3</accession>
<evidence type="ECO:0000313" key="2">
    <source>
        <dbReference type="EMBL" id="HAB1980756.1"/>
    </source>
</evidence>
<evidence type="ECO:0000256" key="1">
    <source>
        <dbReference type="SAM" id="Phobius"/>
    </source>
</evidence>
<dbReference type="PROSITE" id="PS51257">
    <property type="entry name" value="PROKAR_LIPOPROTEIN"/>
    <property type="match status" value="1"/>
</dbReference>
<feature type="transmembrane region" description="Helical" evidence="1">
    <location>
        <begin position="13"/>
        <end position="36"/>
    </location>
</feature>
<reference evidence="2" key="1">
    <citation type="journal article" date="2018" name="Genome Biol.">
        <title>SKESA: strategic k-mer extension for scrupulous assemblies.</title>
        <authorList>
            <person name="Souvorov A."/>
            <person name="Agarwala R."/>
            <person name="Lipman D.J."/>
        </authorList>
    </citation>
    <scope>NUCLEOTIDE SEQUENCE</scope>
    <source>
        <strain evidence="2">Salmonella enterica</strain>
    </source>
</reference>
<reference evidence="2" key="2">
    <citation type="submission" date="2019-10" db="EMBL/GenBank/DDBJ databases">
        <authorList>
            <consortium name="NCBI Pathogen Detection Project"/>
        </authorList>
    </citation>
    <scope>NUCLEOTIDE SEQUENCE</scope>
    <source>
        <strain evidence="2">Salmonella enterica</strain>
    </source>
</reference>
<dbReference type="AlphaFoldDB" id="A0A6X8JKF3"/>
<protein>
    <submittedName>
        <fullName evidence="2">Uncharacterized protein</fullName>
    </submittedName>
</protein>
<proteinExistence type="predicted"/>